<keyword evidence="2" id="KW-0472">Membrane</keyword>
<feature type="transmembrane region" description="Helical" evidence="2">
    <location>
        <begin position="932"/>
        <end position="952"/>
    </location>
</feature>
<feature type="compositionally biased region" description="Polar residues" evidence="1">
    <location>
        <begin position="257"/>
        <end position="283"/>
    </location>
</feature>
<feature type="transmembrane region" description="Helical" evidence="2">
    <location>
        <begin position="895"/>
        <end position="920"/>
    </location>
</feature>
<feature type="compositionally biased region" description="Low complexity" evidence="1">
    <location>
        <begin position="245"/>
        <end position="256"/>
    </location>
</feature>
<feature type="region of interest" description="Disordered" evidence="1">
    <location>
        <begin position="245"/>
        <end position="286"/>
    </location>
</feature>
<feature type="transmembrane region" description="Helical" evidence="2">
    <location>
        <begin position="82"/>
        <end position="101"/>
    </location>
</feature>
<dbReference type="PANTHER" id="PTHR11360:SF284">
    <property type="entry name" value="EG:103B4.3 PROTEIN-RELATED"/>
    <property type="match status" value="1"/>
</dbReference>
<keyword evidence="4" id="KW-1185">Reference proteome</keyword>
<sequence>MSPVAFSAPDGGYGWMIVFSSFFIHFMCNGLTLAMGVLCVSWYQEFNSTKTETSWVVSVNVAVMLAMGPFASGLAGRIGYRAMAVTGACFITVGSLLSSMASSILVLMLTIGVIGGIGAGMCYLPAVAVPAFYFEKRRSLAMGLGTAGIGGGMFLLAPVINWLILYYGWRGTMVILAGFSFNLCVAGALLRPLDAMRLPRAQSISFRYPNSEATSDTESLVQSFTENDPMRELKLKLGRITLESNSDSDLTSDQSSQEVTKGESGSKNSGVNNSCSSTGSHTMGSDPVFSFSTEVTVCENDRDSPKVPAIRIDPFPAIDTPMFESDKGSKKSSVGSVQSRDKELKTDNRKTEDSQDIITDSKDSRVKLSSNVKESLVKSIEHVAEESNPCSCVEDNLCDSSKTNTEGALKPKVGLEVNLDTQNATGLSPRGISDNSERPIMFRKLALNNEQNVPGVMSSKNSSHSSRQVGDTQLQHKPGVTERNTKMSKKSKHLEKMLQPTTDSALSLTSNEAPCCRCGYLQAPQSSSHSIVSTHSVDQENLTVNRIPHPILSKNHRHIFEPSQNHHSSFPGNLTIPNQVDPRNSAGNVADNHTNNNNFIANGSMANLKPIQYTHQKTSSPFPSTTAAQVTAANHIPDMSASLHSMASLGVKPSLAPNIFLNDMPMGGSLTVLESEATLPLTAYTDVEACKQFRSLLGLDMDLVYQKPNQKSSSSFLNPKDVRATGSILTLMMLDRSLSQSKRALSRGSHEYFRSRQTLYGSYRDSFRSRNGSFVRHKGKLPVSLTNRIKSVILGQLRLLQDTTFLLFALSNFLANLSIVMPAVFMVDRAVSLGLGSGFASLLVSLNGAGTIGGRVAIAAIADHPRMNRLVAYMAVLVLAGAITCISPICGTSMLLHGIYACGFGILIGNYGALCPCVMVDLKGLDAVGESYGMLLMFMGVSNLMGAPLGGILYDLCGSFSPPFVLHGLFLVGSGLIVLPLLFENVGYVCDWRYLANRYSVSVGRGETCSYCMGSSQVWGKLGDRGDCGLNQHV</sequence>
<keyword evidence="2" id="KW-0812">Transmembrane</keyword>
<comment type="caution">
    <text evidence="3">The sequence shown here is derived from an EMBL/GenBank/DDBJ whole genome shotgun (WGS) entry which is preliminary data.</text>
</comment>
<proteinExistence type="predicted"/>
<feature type="transmembrane region" description="Helical" evidence="2">
    <location>
        <begin position="171"/>
        <end position="190"/>
    </location>
</feature>
<keyword evidence="2" id="KW-1133">Transmembrane helix</keyword>
<feature type="compositionally biased region" description="Polar residues" evidence="1">
    <location>
        <begin position="454"/>
        <end position="475"/>
    </location>
</feature>
<feature type="transmembrane region" description="Helical" evidence="2">
    <location>
        <begin position="964"/>
        <end position="983"/>
    </location>
</feature>
<evidence type="ECO:0000256" key="2">
    <source>
        <dbReference type="SAM" id="Phobius"/>
    </source>
</evidence>
<evidence type="ECO:0000256" key="1">
    <source>
        <dbReference type="SAM" id="MobiDB-lite"/>
    </source>
</evidence>
<feature type="transmembrane region" description="Helical" evidence="2">
    <location>
        <begin position="55"/>
        <end position="75"/>
    </location>
</feature>
<feature type="transmembrane region" description="Helical" evidence="2">
    <location>
        <begin position="12"/>
        <end position="43"/>
    </location>
</feature>
<feature type="transmembrane region" description="Helical" evidence="2">
    <location>
        <begin position="107"/>
        <end position="133"/>
    </location>
</feature>
<dbReference type="PANTHER" id="PTHR11360">
    <property type="entry name" value="MONOCARBOXYLATE TRANSPORTER"/>
    <property type="match status" value="1"/>
</dbReference>
<dbReference type="Gene3D" id="1.20.1250.20">
    <property type="entry name" value="MFS general substrate transporter like domains"/>
    <property type="match status" value="2"/>
</dbReference>
<dbReference type="Proteomes" id="UP001283361">
    <property type="component" value="Unassembled WGS sequence"/>
</dbReference>
<feature type="transmembrane region" description="Helical" evidence="2">
    <location>
        <begin position="839"/>
        <end position="858"/>
    </location>
</feature>
<dbReference type="EMBL" id="JAWDGP010001078">
    <property type="protein sequence ID" value="KAK3795099.1"/>
    <property type="molecule type" value="Genomic_DNA"/>
</dbReference>
<gene>
    <name evidence="3" type="ORF">RRG08_028301</name>
</gene>
<reference evidence="3" key="1">
    <citation type="journal article" date="2023" name="G3 (Bethesda)">
        <title>A reference genome for the long-term kleptoplast-retaining sea slug Elysia crispata morphotype clarki.</title>
        <authorList>
            <person name="Eastman K.E."/>
            <person name="Pendleton A.L."/>
            <person name="Shaikh M.A."/>
            <person name="Suttiyut T."/>
            <person name="Ogas R."/>
            <person name="Tomko P."/>
            <person name="Gavelis G."/>
            <person name="Widhalm J.R."/>
            <person name="Wisecaver J.H."/>
        </authorList>
    </citation>
    <scope>NUCLEOTIDE SEQUENCE</scope>
    <source>
        <strain evidence="3">ECLA1</strain>
    </source>
</reference>
<dbReference type="InterPro" id="IPR036259">
    <property type="entry name" value="MFS_trans_sf"/>
</dbReference>
<evidence type="ECO:0000313" key="4">
    <source>
        <dbReference type="Proteomes" id="UP001283361"/>
    </source>
</evidence>
<dbReference type="InterPro" id="IPR050327">
    <property type="entry name" value="Proton-linked_MCT"/>
</dbReference>
<organism evidence="3 4">
    <name type="scientific">Elysia crispata</name>
    <name type="common">lettuce slug</name>
    <dbReference type="NCBI Taxonomy" id="231223"/>
    <lineage>
        <taxon>Eukaryota</taxon>
        <taxon>Metazoa</taxon>
        <taxon>Spiralia</taxon>
        <taxon>Lophotrochozoa</taxon>
        <taxon>Mollusca</taxon>
        <taxon>Gastropoda</taxon>
        <taxon>Heterobranchia</taxon>
        <taxon>Euthyneura</taxon>
        <taxon>Panpulmonata</taxon>
        <taxon>Sacoglossa</taxon>
        <taxon>Placobranchoidea</taxon>
        <taxon>Plakobranchidae</taxon>
        <taxon>Elysia</taxon>
    </lineage>
</organism>
<feature type="compositionally biased region" description="Basic and acidic residues" evidence="1">
    <location>
        <begin position="339"/>
        <end position="358"/>
    </location>
</feature>
<name>A0AAE1AW59_9GAST</name>
<feature type="transmembrane region" description="Helical" evidence="2">
    <location>
        <begin position="805"/>
        <end position="827"/>
    </location>
</feature>
<dbReference type="InterPro" id="IPR011701">
    <property type="entry name" value="MFS"/>
</dbReference>
<protein>
    <recommendedName>
        <fullName evidence="5">Monocarboxylate transporter 12</fullName>
    </recommendedName>
</protein>
<feature type="transmembrane region" description="Helical" evidence="2">
    <location>
        <begin position="870"/>
        <end position="889"/>
    </location>
</feature>
<feature type="region of interest" description="Disordered" evidence="1">
    <location>
        <begin position="454"/>
        <end position="493"/>
    </location>
</feature>
<feature type="region of interest" description="Disordered" evidence="1">
    <location>
        <begin position="318"/>
        <end position="358"/>
    </location>
</feature>
<dbReference type="Pfam" id="PF07690">
    <property type="entry name" value="MFS_1"/>
    <property type="match status" value="1"/>
</dbReference>
<evidence type="ECO:0008006" key="5">
    <source>
        <dbReference type="Google" id="ProtNLM"/>
    </source>
</evidence>
<dbReference type="AlphaFoldDB" id="A0AAE1AW59"/>
<evidence type="ECO:0000313" key="3">
    <source>
        <dbReference type="EMBL" id="KAK3795099.1"/>
    </source>
</evidence>
<feature type="transmembrane region" description="Helical" evidence="2">
    <location>
        <begin position="140"/>
        <end position="165"/>
    </location>
</feature>
<dbReference type="GO" id="GO:0008028">
    <property type="term" value="F:monocarboxylic acid transmembrane transporter activity"/>
    <property type="evidence" value="ECO:0007669"/>
    <property type="project" value="TreeGrafter"/>
</dbReference>
<dbReference type="SUPFAM" id="SSF103473">
    <property type="entry name" value="MFS general substrate transporter"/>
    <property type="match status" value="2"/>
</dbReference>
<accession>A0AAE1AW59</accession>